<dbReference type="Pfam" id="PF09370">
    <property type="entry name" value="PEP_hydrolase"/>
    <property type="match status" value="1"/>
</dbReference>
<feature type="domain" description="TIM-barrel" evidence="1">
    <location>
        <begin position="8"/>
        <end position="273"/>
    </location>
</feature>
<dbReference type="InterPro" id="IPR013785">
    <property type="entry name" value="Aldolase_TIM"/>
</dbReference>
<evidence type="ECO:0000259" key="1">
    <source>
        <dbReference type="Pfam" id="PF09370"/>
    </source>
</evidence>
<accession>A0ABN1JAR1</accession>
<dbReference type="EMBL" id="BAAACG010000003">
    <property type="protein sequence ID" value="GAA0734071.1"/>
    <property type="molecule type" value="Genomic_DNA"/>
</dbReference>
<dbReference type="PANTHER" id="PTHR31862">
    <property type="entry name" value="UPF0261 DOMAIN PROTEIN (AFU_ORTHOLOGUE AFUA_1G10120)"/>
    <property type="match status" value="1"/>
</dbReference>
<dbReference type="Gene3D" id="3.20.20.70">
    <property type="entry name" value="Aldolase class I"/>
    <property type="match status" value="1"/>
</dbReference>
<dbReference type="Proteomes" id="UP001501510">
    <property type="component" value="Unassembled WGS sequence"/>
</dbReference>
<sequence>MNKMTRKEIIKKFKDEVKGGKILVGVGAGTGITAKSSEAGGADMLIIYNSGRYRMAGRGSLAGLLSYGDANQIVVEMGAEVLPVVKDTPVLAGVCGTDPFRVMDVYLKQLKDQGFSGVQNFPTVGLIDGVFRQNLEETGMGYDLEVDMIKKAHELDMLTTPYVFNPEQARKMAKAGADILVAHMGLTTKGTIGAKTAVTLDDCIEKIKAIIKAGREVNPDIMVICHGGPIAEPKDAKYVIERIDDIDGFFGASSIERFAAEKSIKNQTEEFKVIKK</sequence>
<dbReference type="PIRSF" id="PIRSF034452">
    <property type="entry name" value="TIM-br_sig_trnsd"/>
    <property type="match status" value="1"/>
</dbReference>
<protein>
    <submittedName>
        <fullName evidence="2">Phosphoenolpyruvate hydrolase family protein</fullName>
    </submittedName>
</protein>
<dbReference type="InterPro" id="IPR009215">
    <property type="entry name" value="TIM-br_IGPS-like"/>
</dbReference>
<evidence type="ECO:0000313" key="2">
    <source>
        <dbReference type="EMBL" id="GAA0734071.1"/>
    </source>
</evidence>
<dbReference type="PANTHER" id="PTHR31862:SF1">
    <property type="entry name" value="UPF0261 DOMAIN PROTEIN (AFU_ORTHOLOGUE AFUA_1G10120)"/>
    <property type="match status" value="1"/>
</dbReference>
<name>A0ABN1JAR1_9CLOT</name>
<keyword evidence="2" id="KW-0378">Hydrolase</keyword>
<keyword evidence="3" id="KW-1185">Reference proteome</keyword>
<dbReference type="InterPro" id="IPR015813">
    <property type="entry name" value="Pyrv/PenolPyrv_kinase-like_dom"/>
</dbReference>
<gene>
    <name evidence="2" type="ORF">GCM10008906_05790</name>
</gene>
<reference evidence="2 3" key="1">
    <citation type="journal article" date="2019" name="Int. J. Syst. Evol. Microbiol.">
        <title>The Global Catalogue of Microorganisms (GCM) 10K type strain sequencing project: providing services to taxonomists for standard genome sequencing and annotation.</title>
        <authorList>
            <consortium name="The Broad Institute Genomics Platform"/>
            <consortium name="The Broad Institute Genome Sequencing Center for Infectious Disease"/>
            <person name="Wu L."/>
            <person name="Ma J."/>
        </authorList>
    </citation>
    <scope>NUCLEOTIDE SEQUENCE [LARGE SCALE GENOMIC DNA]</scope>
    <source>
        <strain evidence="2 3">JCM 1407</strain>
    </source>
</reference>
<dbReference type="GO" id="GO:0016787">
    <property type="term" value="F:hydrolase activity"/>
    <property type="evidence" value="ECO:0007669"/>
    <property type="project" value="UniProtKB-KW"/>
</dbReference>
<proteinExistence type="predicted"/>
<organism evidence="2 3">
    <name type="scientific">Clostridium oceanicum</name>
    <dbReference type="NCBI Taxonomy" id="1543"/>
    <lineage>
        <taxon>Bacteria</taxon>
        <taxon>Bacillati</taxon>
        <taxon>Bacillota</taxon>
        <taxon>Clostridia</taxon>
        <taxon>Eubacteriales</taxon>
        <taxon>Clostridiaceae</taxon>
        <taxon>Clostridium</taxon>
    </lineage>
</organism>
<dbReference type="SUPFAM" id="SSF51621">
    <property type="entry name" value="Phosphoenolpyruvate/pyruvate domain"/>
    <property type="match status" value="1"/>
</dbReference>
<comment type="caution">
    <text evidence="2">The sequence shown here is derived from an EMBL/GenBank/DDBJ whole genome shotgun (WGS) entry which is preliminary data.</text>
</comment>
<dbReference type="RefSeq" id="WP_343758673.1">
    <property type="nucleotide sequence ID" value="NZ_BAAACG010000003.1"/>
</dbReference>
<dbReference type="InterPro" id="IPR051353">
    <property type="entry name" value="Tobamovirus_resist_UPF0261"/>
</dbReference>
<evidence type="ECO:0000313" key="3">
    <source>
        <dbReference type="Proteomes" id="UP001501510"/>
    </source>
</evidence>